<feature type="compositionally biased region" description="Polar residues" evidence="1">
    <location>
        <begin position="57"/>
        <end position="71"/>
    </location>
</feature>
<sequence>MNLRSIAFQTVGILFLGLCGFSGCGGSLSDTGPTEQPNIGPGVPAGSPTFAAKSDTKAPTSASNASRNATK</sequence>
<dbReference type="EMBL" id="CP155447">
    <property type="protein sequence ID" value="XBH04157.1"/>
    <property type="molecule type" value="Genomic_DNA"/>
</dbReference>
<evidence type="ECO:0000256" key="1">
    <source>
        <dbReference type="SAM" id="MobiDB-lite"/>
    </source>
</evidence>
<dbReference type="RefSeq" id="WP_406696907.1">
    <property type="nucleotide sequence ID" value="NZ_CP155447.1"/>
</dbReference>
<protein>
    <submittedName>
        <fullName evidence="2">Uncharacterized protein</fullName>
    </submittedName>
</protein>
<accession>A0AAU7CGT6</accession>
<dbReference type="AlphaFoldDB" id="A0AAU7CGT6"/>
<feature type="region of interest" description="Disordered" evidence="1">
    <location>
        <begin position="30"/>
        <end position="71"/>
    </location>
</feature>
<name>A0AAU7CGT6_9BACT</name>
<evidence type="ECO:0000313" key="2">
    <source>
        <dbReference type="EMBL" id="XBH04157.1"/>
    </source>
</evidence>
<gene>
    <name evidence="2" type="ORF">V5E97_38565</name>
</gene>
<proteinExistence type="predicted"/>
<organism evidence="2">
    <name type="scientific">Singulisphaera sp. Ch08</name>
    <dbReference type="NCBI Taxonomy" id="3120278"/>
    <lineage>
        <taxon>Bacteria</taxon>
        <taxon>Pseudomonadati</taxon>
        <taxon>Planctomycetota</taxon>
        <taxon>Planctomycetia</taxon>
        <taxon>Isosphaerales</taxon>
        <taxon>Isosphaeraceae</taxon>
        <taxon>Singulisphaera</taxon>
    </lineage>
</organism>
<dbReference type="PROSITE" id="PS51257">
    <property type="entry name" value="PROKAR_LIPOPROTEIN"/>
    <property type="match status" value="1"/>
</dbReference>
<reference evidence="2" key="1">
    <citation type="submission" date="2024-05" db="EMBL/GenBank/DDBJ databases">
        <title>Planctomycetes of the genus Singulisphaera possess chitinolytic capabilities.</title>
        <authorList>
            <person name="Ivanova A."/>
        </authorList>
    </citation>
    <scope>NUCLEOTIDE SEQUENCE</scope>
    <source>
        <strain evidence="2">Ch08T</strain>
    </source>
</reference>